<organism evidence="3 4">
    <name type="scientific">Pseudomonas fluorescens</name>
    <dbReference type="NCBI Taxonomy" id="294"/>
    <lineage>
        <taxon>Bacteria</taxon>
        <taxon>Pseudomonadati</taxon>
        <taxon>Pseudomonadota</taxon>
        <taxon>Gammaproteobacteria</taxon>
        <taxon>Pseudomonadales</taxon>
        <taxon>Pseudomonadaceae</taxon>
        <taxon>Pseudomonas</taxon>
    </lineage>
</organism>
<dbReference type="SUPFAM" id="SSF57868">
    <property type="entry name" value="Metallothionein"/>
    <property type="match status" value="1"/>
</dbReference>
<keyword evidence="2" id="KW-0480">Metal-thiolate cluster</keyword>
<dbReference type="OrthoDB" id="468089at2"/>
<dbReference type="Pfam" id="PF02069">
    <property type="entry name" value="Metallothio_Pro"/>
    <property type="match status" value="1"/>
</dbReference>
<evidence type="ECO:0000313" key="3">
    <source>
        <dbReference type="EMBL" id="VVN88334.1"/>
    </source>
</evidence>
<dbReference type="RefSeq" id="WP_150641706.1">
    <property type="nucleotide sequence ID" value="NZ_CABVHQ010000012.1"/>
</dbReference>
<evidence type="ECO:0000256" key="1">
    <source>
        <dbReference type="ARBA" id="ARBA00022723"/>
    </source>
</evidence>
<dbReference type="EMBL" id="CABVHQ010000012">
    <property type="protein sequence ID" value="VVN88334.1"/>
    <property type="molecule type" value="Genomic_DNA"/>
</dbReference>
<dbReference type="Gene3D" id="2.30.170.10">
    <property type="match status" value="1"/>
</dbReference>
<dbReference type="AlphaFoldDB" id="A0A5E7BJ01"/>
<dbReference type="InterPro" id="IPR000518">
    <property type="entry name" value="Metalthion_fam14_prok"/>
</dbReference>
<accession>A0A5E7BJ01</accession>
<name>A0A5E7BJ01_PSEFL</name>
<dbReference type="GO" id="GO:0046872">
    <property type="term" value="F:metal ion binding"/>
    <property type="evidence" value="ECO:0007669"/>
    <property type="project" value="UniProtKB-KW"/>
</dbReference>
<dbReference type="Proteomes" id="UP000337909">
    <property type="component" value="Unassembled WGS sequence"/>
</dbReference>
<sequence>MANDICACKDCNCKIGEHSIVRHGKHYCCQACADHHPNGEACASTGCKCAKGAHG</sequence>
<dbReference type="InterPro" id="IPR017854">
    <property type="entry name" value="Metalthion_dom_sf"/>
</dbReference>
<protein>
    <recommendedName>
        <fullName evidence="5">Metallothionein</fullName>
    </recommendedName>
</protein>
<reference evidence="3 4" key="1">
    <citation type="submission" date="2019-09" db="EMBL/GenBank/DDBJ databases">
        <authorList>
            <person name="Chandra G."/>
            <person name="Truman W A."/>
        </authorList>
    </citation>
    <scope>NUCLEOTIDE SEQUENCE [LARGE SCALE GENOMIC DNA]</scope>
    <source>
        <strain evidence="3">PS691</strain>
    </source>
</reference>
<gene>
    <name evidence="3" type="ORF">PS691_01656</name>
</gene>
<keyword evidence="1" id="KW-0479">Metal-binding</keyword>
<proteinExistence type="predicted"/>
<evidence type="ECO:0000313" key="4">
    <source>
        <dbReference type="Proteomes" id="UP000337909"/>
    </source>
</evidence>
<evidence type="ECO:0008006" key="5">
    <source>
        <dbReference type="Google" id="ProtNLM"/>
    </source>
</evidence>
<evidence type="ECO:0000256" key="2">
    <source>
        <dbReference type="ARBA" id="ARBA00022851"/>
    </source>
</evidence>